<reference evidence="1 2" key="1">
    <citation type="submission" date="2019-10" db="EMBL/GenBank/DDBJ databases">
        <title>Three novel species isolated from a subtropical stream in China.</title>
        <authorList>
            <person name="Lu H."/>
        </authorList>
    </citation>
    <scope>NUCLEOTIDE SEQUENCE [LARGE SCALE GENOMIC DNA]</scope>
    <source>
        <strain evidence="1 2">FT13W</strain>
    </source>
</reference>
<protein>
    <submittedName>
        <fullName evidence="1">DUF4279 domain-containing protein</fullName>
    </submittedName>
</protein>
<organism evidence="1 2">
    <name type="scientific">Janthinobacterium violaceinigrum</name>
    <dbReference type="NCBI Taxonomy" id="2654252"/>
    <lineage>
        <taxon>Bacteria</taxon>
        <taxon>Pseudomonadati</taxon>
        <taxon>Pseudomonadota</taxon>
        <taxon>Betaproteobacteria</taxon>
        <taxon>Burkholderiales</taxon>
        <taxon>Oxalobacteraceae</taxon>
        <taxon>Janthinobacterium</taxon>
    </lineage>
</organism>
<dbReference type="RefSeq" id="WP_152281403.1">
    <property type="nucleotide sequence ID" value="NZ_WFLI01000003.1"/>
</dbReference>
<evidence type="ECO:0000313" key="1">
    <source>
        <dbReference type="EMBL" id="KAB8066306.1"/>
    </source>
</evidence>
<dbReference type="EMBL" id="WFLI01000003">
    <property type="protein sequence ID" value="KAB8066306.1"/>
    <property type="molecule type" value="Genomic_DNA"/>
</dbReference>
<dbReference type="Pfam" id="PF14106">
    <property type="entry name" value="DUF4279"/>
    <property type="match status" value="1"/>
</dbReference>
<sequence>MGLIRESAAGLRIFGDELQPAEISRMLKCEPTQARVKGEVIKYPSGRERTITCGSWLLTAKSTEPEDLDGQIKWLMAKMTDDLMVWQALTSSYDVDMFCGAFMQSTNDGLSISPETMLALGSRGIEFDLDIYGPDDDSDGDV</sequence>
<keyword evidence="2" id="KW-1185">Reference proteome</keyword>
<accession>A0A6I1ID92</accession>
<dbReference type="AlphaFoldDB" id="A0A6I1ID92"/>
<evidence type="ECO:0000313" key="2">
    <source>
        <dbReference type="Proteomes" id="UP000468717"/>
    </source>
</evidence>
<comment type="caution">
    <text evidence="1">The sequence shown here is derived from an EMBL/GenBank/DDBJ whole genome shotgun (WGS) entry which is preliminary data.</text>
</comment>
<gene>
    <name evidence="1" type="ORF">GCN75_03695</name>
</gene>
<proteinExistence type="predicted"/>
<dbReference type="InterPro" id="IPR025459">
    <property type="entry name" value="DUF4279"/>
</dbReference>
<dbReference type="Proteomes" id="UP000468717">
    <property type="component" value="Unassembled WGS sequence"/>
</dbReference>
<name>A0A6I1ID92_9BURK</name>